<keyword evidence="19" id="KW-1185">Reference proteome</keyword>
<keyword evidence="7" id="KW-0677">Repeat</keyword>
<dbReference type="SMART" id="SM00409">
    <property type="entry name" value="IG"/>
    <property type="match status" value="2"/>
</dbReference>
<comment type="subcellular location">
    <subcellularLocation>
        <location evidence="2">Cell junction</location>
        <location evidence="2">Adherens junction</location>
    </subcellularLocation>
    <subcellularLocation>
        <location evidence="1">Cell membrane</location>
        <topology evidence="1">Single-pass type I membrane protein</topology>
    </subcellularLocation>
</comment>
<reference evidence="18" key="1">
    <citation type="submission" date="2025-08" db="UniProtKB">
        <authorList>
            <consortium name="Ensembl"/>
        </authorList>
    </citation>
    <scope>IDENTIFICATION</scope>
</reference>
<keyword evidence="11 16" id="KW-0472">Membrane</keyword>
<evidence type="ECO:0000313" key="18">
    <source>
        <dbReference type="Ensembl" id="ENSHCOP00000019532.1"/>
    </source>
</evidence>
<feature type="domain" description="Ig-like" evidence="17">
    <location>
        <begin position="25"/>
        <end position="113"/>
    </location>
</feature>
<evidence type="ECO:0000256" key="9">
    <source>
        <dbReference type="ARBA" id="ARBA00022949"/>
    </source>
</evidence>
<dbReference type="InterPro" id="IPR003599">
    <property type="entry name" value="Ig_sub"/>
</dbReference>
<evidence type="ECO:0000256" key="14">
    <source>
        <dbReference type="ARBA" id="ARBA00058274"/>
    </source>
</evidence>
<evidence type="ECO:0000256" key="5">
    <source>
        <dbReference type="ARBA" id="ARBA00022692"/>
    </source>
</evidence>
<dbReference type="PROSITE" id="PS50835">
    <property type="entry name" value="IG_LIKE"/>
    <property type="match status" value="1"/>
</dbReference>
<dbReference type="OMA" id="VYHCSVQ"/>
<dbReference type="GO" id="GO:0005912">
    <property type="term" value="C:adherens junction"/>
    <property type="evidence" value="ECO:0007669"/>
    <property type="project" value="UniProtKB-SubCell"/>
</dbReference>
<evidence type="ECO:0000256" key="2">
    <source>
        <dbReference type="ARBA" id="ARBA00004536"/>
    </source>
</evidence>
<dbReference type="InterPro" id="IPR036179">
    <property type="entry name" value="Ig-like_dom_sf"/>
</dbReference>
<evidence type="ECO:0000256" key="13">
    <source>
        <dbReference type="ARBA" id="ARBA00023180"/>
    </source>
</evidence>
<keyword evidence="9" id="KW-0965">Cell junction</keyword>
<keyword evidence="12" id="KW-1015">Disulfide bond</keyword>
<dbReference type="GO" id="GO:0002891">
    <property type="term" value="P:positive regulation of immunoglobulin mediated immune response"/>
    <property type="evidence" value="ECO:0007669"/>
    <property type="project" value="TreeGrafter"/>
</dbReference>
<dbReference type="FunFam" id="2.60.40.10:FF:000304">
    <property type="entry name" value="Nectin cell adhesion molecule 1"/>
    <property type="match status" value="1"/>
</dbReference>
<keyword evidence="4" id="KW-1003">Cell membrane</keyword>
<comment type="subunit">
    <text evidence="15">Cis- and trans-homodimer. Can form trans-heterodimers.</text>
</comment>
<sequence length="291" mass="32514">MEVVQKERWYFMALVFLPFLQDTAPEIETVTIHLQEGMILDCLCPWDGNLTMVSWTKDPDTNSIAVFHPEYGVATTYHYRERIEFLRSTPMDGSISMKNVTHQDIGVYHCSVQTFPQGPWIRNIQVEDLGNHEPPEEDKEDDAEVVEADVYVTATPSSNLTVECNHEHNGTSVHQAVVEHMALGQPWVIIGICKRVEGGVLIEDYSERGQVSCEQSMDVSLQLTPVAQEDGGLYRCSFSTDAGLQTNTVLVTVSASGGFSLSVFMLYIYLAIATAGLILLTVLLIVLLRRR</sequence>
<dbReference type="STRING" id="109280.ENSHCOP00000019532"/>
<keyword evidence="5 16" id="KW-0812">Transmembrane</keyword>
<dbReference type="Ensembl" id="ENSHCOT00000008498.1">
    <property type="protein sequence ID" value="ENSHCOP00000019532.1"/>
    <property type="gene ID" value="ENSHCOG00000004958.1"/>
</dbReference>
<proteinExistence type="inferred from homology"/>
<dbReference type="GeneTree" id="ENSGT00500000044993"/>
<feature type="transmembrane region" description="Helical" evidence="16">
    <location>
        <begin position="264"/>
        <end position="288"/>
    </location>
</feature>
<dbReference type="Gene3D" id="2.60.40.10">
    <property type="entry name" value="Immunoglobulins"/>
    <property type="match status" value="2"/>
</dbReference>
<evidence type="ECO:0000256" key="4">
    <source>
        <dbReference type="ARBA" id="ARBA00022475"/>
    </source>
</evidence>
<keyword evidence="6" id="KW-0732">Signal</keyword>
<name>A0A3Q2Z0U2_HIPCM</name>
<comment type="similarity">
    <text evidence="3">Belongs to the nectin family.</text>
</comment>
<reference evidence="18" key="2">
    <citation type="submission" date="2025-09" db="UniProtKB">
        <authorList>
            <consortium name="Ensembl"/>
        </authorList>
    </citation>
    <scope>IDENTIFICATION</scope>
</reference>
<evidence type="ECO:0000256" key="16">
    <source>
        <dbReference type="SAM" id="Phobius"/>
    </source>
</evidence>
<dbReference type="InterPro" id="IPR013106">
    <property type="entry name" value="Ig_V-set"/>
</dbReference>
<keyword evidence="8" id="KW-0130">Cell adhesion</keyword>
<dbReference type="InterPro" id="IPR013783">
    <property type="entry name" value="Ig-like_fold"/>
</dbReference>
<dbReference type="InterPro" id="IPR042842">
    <property type="entry name" value="CD226"/>
</dbReference>
<keyword evidence="13" id="KW-0325">Glycoprotein</keyword>
<dbReference type="PANTHER" id="PTHR47011:SF1">
    <property type="entry name" value="CD226 ANTIGEN"/>
    <property type="match status" value="1"/>
</dbReference>
<keyword evidence="10 16" id="KW-1133">Transmembrane helix</keyword>
<evidence type="ECO:0000259" key="17">
    <source>
        <dbReference type="PROSITE" id="PS50835"/>
    </source>
</evidence>
<evidence type="ECO:0000256" key="6">
    <source>
        <dbReference type="ARBA" id="ARBA00022729"/>
    </source>
</evidence>
<evidence type="ECO:0000256" key="11">
    <source>
        <dbReference type="ARBA" id="ARBA00023136"/>
    </source>
</evidence>
<evidence type="ECO:0000256" key="3">
    <source>
        <dbReference type="ARBA" id="ARBA00007810"/>
    </source>
</evidence>
<dbReference type="GO" id="GO:0009897">
    <property type="term" value="C:external side of plasma membrane"/>
    <property type="evidence" value="ECO:0007669"/>
    <property type="project" value="TreeGrafter"/>
</dbReference>
<dbReference type="GO" id="GO:0007155">
    <property type="term" value="P:cell adhesion"/>
    <property type="evidence" value="ECO:0007669"/>
    <property type="project" value="UniProtKB-KW"/>
</dbReference>
<evidence type="ECO:0000256" key="15">
    <source>
        <dbReference type="ARBA" id="ARBA00062858"/>
    </source>
</evidence>
<comment type="function">
    <text evidence="14">Cell adhesion molecule that promotes cell-cell contacts and plays important roles in the development of the nervous system. Acts by forming homophilic or heterophilic trans-dimers.</text>
</comment>
<dbReference type="AlphaFoldDB" id="A0A3Q2Z0U2"/>
<evidence type="ECO:0000256" key="8">
    <source>
        <dbReference type="ARBA" id="ARBA00022889"/>
    </source>
</evidence>
<dbReference type="PANTHER" id="PTHR47011">
    <property type="entry name" value="CD226 ANTIGEN"/>
    <property type="match status" value="1"/>
</dbReference>
<dbReference type="SUPFAM" id="SSF48726">
    <property type="entry name" value="Immunoglobulin"/>
    <property type="match status" value="2"/>
</dbReference>
<dbReference type="GO" id="GO:0050839">
    <property type="term" value="F:cell adhesion molecule binding"/>
    <property type="evidence" value="ECO:0007669"/>
    <property type="project" value="TreeGrafter"/>
</dbReference>
<organism evidence="18 19">
    <name type="scientific">Hippocampus comes</name>
    <name type="common">Tiger tail seahorse</name>
    <dbReference type="NCBI Taxonomy" id="109280"/>
    <lineage>
        <taxon>Eukaryota</taxon>
        <taxon>Metazoa</taxon>
        <taxon>Chordata</taxon>
        <taxon>Craniata</taxon>
        <taxon>Vertebrata</taxon>
        <taxon>Euteleostomi</taxon>
        <taxon>Actinopterygii</taxon>
        <taxon>Neopterygii</taxon>
        <taxon>Teleostei</taxon>
        <taxon>Neoteleostei</taxon>
        <taxon>Acanthomorphata</taxon>
        <taxon>Syngnathiaria</taxon>
        <taxon>Syngnathiformes</taxon>
        <taxon>Syngnathoidei</taxon>
        <taxon>Syngnathidae</taxon>
        <taxon>Hippocampus</taxon>
    </lineage>
</organism>
<evidence type="ECO:0000256" key="7">
    <source>
        <dbReference type="ARBA" id="ARBA00022737"/>
    </source>
</evidence>
<protein>
    <submittedName>
        <fullName evidence="18">CD226 molecule</fullName>
    </submittedName>
</protein>
<evidence type="ECO:0000256" key="12">
    <source>
        <dbReference type="ARBA" id="ARBA00023157"/>
    </source>
</evidence>
<evidence type="ECO:0000313" key="19">
    <source>
        <dbReference type="Proteomes" id="UP000264820"/>
    </source>
</evidence>
<dbReference type="InterPro" id="IPR007110">
    <property type="entry name" value="Ig-like_dom"/>
</dbReference>
<evidence type="ECO:0000256" key="10">
    <source>
        <dbReference type="ARBA" id="ARBA00022989"/>
    </source>
</evidence>
<accession>A0A3Q2Z0U2</accession>
<dbReference type="Pfam" id="PF07686">
    <property type="entry name" value="V-set"/>
    <property type="match status" value="1"/>
</dbReference>
<dbReference type="GO" id="GO:0002729">
    <property type="term" value="P:positive regulation of natural killer cell cytokine production"/>
    <property type="evidence" value="ECO:0007669"/>
    <property type="project" value="InterPro"/>
</dbReference>
<evidence type="ECO:0000256" key="1">
    <source>
        <dbReference type="ARBA" id="ARBA00004251"/>
    </source>
</evidence>
<dbReference type="Proteomes" id="UP000264820">
    <property type="component" value="Unplaced"/>
</dbReference>